<evidence type="ECO:0000259" key="1">
    <source>
        <dbReference type="SMART" id="SM00382"/>
    </source>
</evidence>
<name>A0ABR0TL67_AURPU</name>
<dbReference type="SMART" id="SM00382">
    <property type="entry name" value="AAA"/>
    <property type="match status" value="1"/>
</dbReference>
<evidence type="ECO:0000313" key="2">
    <source>
        <dbReference type="EMBL" id="KAK6005191.1"/>
    </source>
</evidence>
<dbReference type="InterPro" id="IPR056599">
    <property type="entry name" value="AAA_lid_fung"/>
</dbReference>
<dbReference type="InterPro" id="IPR003593">
    <property type="entry name" value="AAA+_ATPase"/>
</dbReference>
<proteinExistence type="predicted"/>
<comment type="caution">
    <text evidence="2">The sequence shown here is derived from an EMBL/GenBank/DDBJ whole genome shotgun (WGS) entry which is preliminary data.</text>
</comment>
<reference evidence="2 3" key="1">
    <citation type="submission" date="2023-11" db="EMBL/GenBank/DDBJ databases">
        <title>Draft genome sequence and annotation of the polyextremotolerant black yeast-like fungus Aureobasidium pullulans NRRL 62042.</title>
        <authorList>
            <person name="Dielentheis-Frenken M.R.E."/>
            <person name="Wibberg D."/>
            <person name="Blank L.M."/>
            <person name="Tiso T."/>
        </authorList>
    </citation>
    <scope>NUCLEOTIDE SEQUENCE [LARGE SCALE GENOMIC DNA]</scope>
    <source>
        <strain evidence="2 3">NRRL 62042</strain>
    </source>
</reference>
<evidence type="ECO:0000313" key="3">
    <source>
        <dbReference type="Proteomes" id="UP001341245"/>
    </source>
</evidence>
<protein>
    <recommendedName>
        <fullName evidence="1">AAA+ ATPase domain-containing protein</fullName>
    </recommendedName>
</protein>
<keyword evidence="3" id="KW-1185">Reference proteome</keyword>
<accession>A0ABR0TL67</accession>
<dbReference type="InterPro" id="IPR054289">
    <property type="entry name" value="DUF7025"/>
</dbReference>
<dbReference type="Pfam" id="PF23232">
    <property type="entry name" value="AAA_lid_13"/>
    <property type="match status" value="1"/>
</dbReference>
<dbReference type="CDD" id="cd19481">
    <property type="entry name" value="RecA-like_protease"/>
    <property type="match status" value="1"/>
</dbReference>
<dbReference type="PANTHER" id="PTHR46411">
    <property type="entry name" value="FAMILY ATPASE, PUTATIVE-RELATED"/>
    <property type="match status" value="1"/>
</dbReference>
<dbReference type="EMBL" id="JASGXD010000006">
    <property type="protein sequence ID" value="KAK6005191.1"/>
    <property type="molecule type" value="Genomic_DNA"/>
</dbReference>
<dbReference type="SUPFAM" id="SSF52540">
    <property type="entry name" value="P-loop containing nucleoside triphosphate hydrolases"/>
    <property type="match status" value="1"/>
</dbReference>
<dbReference type="PANTHER" id="PTHR46411:SF3">
    <property type="entry name" value="AAA+ ATPASE DOMAIN-CONTAINING PROTEIN"/>
    <property type="match status" value="1"/>
</dbReference>
<feature type="domain" description="AAA+ ATPase" evidence="1">
    <location>
        <begin position="413"/>
        <end position="545"/>
    </location>
</feature>
<gene>
    <name evidence="2" type="ORF">QM012_007970</name>
</gene>
<dbReference type="Proteomes" id="UP001341245">
    <property type="component" value="Unassembled WGS sequence"/>
</dbReference>
<dbReference type="Gene3D" id="3.40.50.300">
    <property type="entry name" value="P-loop containing nucleotide triphosphate hydrolases"/>
    <property type="match status" value="1"/>
</dbReference>
<organism evidence="2 3">
    <name type="scientific">Aureobasidium pullulans</name>
    <name type="common">Black yeast</name>
    <name type="synonym">Pullularia pullulans</name>
    <dbReference type="NCBI Taxonomy" id="5580"/>
    <lineage>
        <taxon>Eukaryota</taxon>
        <taxon>Fungi</taxon>
        <taxon>Dikarya</taxon>
        <taxon>Ascomycota</taxon>
        <taxon>Pezizomycotina</taxon>
        <taxon>Dothideomycetes</taxon>
        <taxon>Dothideomycetidae</taxon>
        <taxon>Dothideales</taxon>
        <taxon>Saccotheciaceae</taxon>
        <taxon>Aureobasidium</taxon>
    </lineage>
</organism>
<sequence length="653" mass="74077">MTDEQTNTTEVADTASPSSHVKCEVKTWHLLQKEDGTEEKTSVEGFGHIEPSTDHFALVVTRKIDKKQNLEKTTLDVNSPYILKAFRDVVKSHPTIPSDFSSPVSIPIPSEMLFHHWDDLHSYSSNLADDTARSHLALLLKFMDFDMGAARKSYQAQVRSGLVEFARLGILFRPGDTVVTYIKSHPWLLKVDKTAYEQNEKRGKYCEIQCSYSDYDGQNYGVSKNLFRIYQKEDFGSDHPSKILALKVYPRACAPDDADLERRLRDRGKLFLSITGVLVRQYDGPAQYLKLPPLSFFHPDENDWPQLWMPFTETGRVIIDRKTFEQDHPSGLISKRSFESLDTALCPPYVIGFSCSRKDWCRFYVTNLAEVNWRPNAFDELILPRSQLNLVRALVTSHTFPADARDEDQQKGKGLVCLLHGPPGSGKTLTAECAAETTQKALIRASISELNKHDSPWFFEFELTRVLRLATTWKAIVLLDEADVFLEARGDDSHDAANRNALVAVFLRHLEYFSGIVFLTTNRIHVFDAAMKSRVHLALGYHEPSQASRRQIWKQSLEKQSQVLLDTTGEEVDVDHAADLLSVERLNGREISNAIHTASTLARYAEEKLALGHIQEVLGVRRDFKATLQKMRKSTLEHASEHSSAVKRNSVID</sequence>
<dbReference type="InterPro" id="IPR003959">
    <property type="entry name" value="ATPase_AAA_core"/>
</dbReference>
<dbReference type="InterPro" id="IPR027417">
    <property type="entry name" value="P-loop_NTPase"/>
</dbReference>
<dbReference type="Pfam" id="PF00004">
    <property type="entry name" value="AAA"/>
    <property type="match status" value="1"/>
</dbReference>
<dbReference type="Pfam" id="PF22942">
    <property type="entry name" value="DUF7025"/>
    <property type="match status" value="1"/>
</dbReference>